<dbReference type="GO" id="GO:0009003">
    <property type="term" value="F:signal peptidase activity"/>
    <property type="evidence" value="ECO:0007669"/>
    <property type="project" value="UniProtKB-EC"/>
</dbReference>
<keyword evidence="8" id="KW-0812">Transmembrane</keyword>
<dbReference type="eggNOG" id="COG0681">
    <property type="taxonomic scope" value="Bacteria"/>
</dbReference>
<dbReference type="PRINTS" id="PR00727">
    <property type="entry name" value="LEADERPTASE"/>
</dbReference>
<feature type="active site" evidence="7">
    <location>
        <position position="56"/>
    </location>
</feature>
<evidence type="ECO:0000256" key="1">
    <source>
        <dbReference type="ARBA" id="ARBA00000677"/>
    </source>
</evidence>
<dbReference type="OrthoDB" id="9802919at2"/>
<dbReference type="PROSITE" id="PS00760">
    <property type="entry name" value="SPASE_I_2"/>
    <property type="match status" value="1"/>
</dbReference>
<dbReference type="InterPro" id="IPR019756">
    <property type="entry name" value="Pept_S26A_signal_pept_1_Ser-AS"/>
</dbReference>
<dbReference type="HOGENOM" id="CLU_028723_5_3_9"/>
<gene>
    <name evidence="11" type="primary">lepB</name>
    <name evidence="11" type="ORF">CLOHIR_01790</name>
</gene>
<dbReference type="RefSeq" id="WP_006440652.1">
    <property type="nucleotide sequence ID" value="NZ_DS995358.1"/>
</dbReference>
<dbReference type="PANTHER" id="PTHR43390:SF1">
    <property type="entry name" value="CHLOROPLAST PROCESSING PEPTIDASE"/>
    <property type="match status" value="1"/>
</dbReference>
<dbReference type="AlphaFoldDB" id="B6G0Y4"/>
<dbReference type="InterPro" id="IPR019533">
    <property type="entry name" value="Peptidase_S26"/>
</dbReference>
<accession>B6G0Y4</accession>
<dbReference type="GO" id="GO:0006465">
    <property type="term" value="P:signal peptide processing"/>
    <property type="evidence" value="ECO:0007669"/>
    <property type="project" value="InterPro"/>
</dbReference>
<evidence type="ECO:0000256" key="9">
    <source>
        <dbReference type="RuleBase" id="RU362042"/>
    </source>
</evidence>
<dbReference type="Gene3D" id="2.10.109.10">
    <property type="entry name" value="Umud Fragment, subunit A"/>
    <property type="match status" value="1"/>
</dbReference>
<evidence type="ECO:0000256" key="4">
    <source>
        <dbReference type="ARBA" id="ARBA00013208"/>
    </source>
</evidence>
<dbReference type="SUPFAM" id="SSF51306">
    <property type="entry name" value="LexA/Signal peptidase"/>
    <property type="match status" value="1"/>
</dbReference>
<dbReference type="STRING" id="500633.CLOHIR_01790"/>
<comment type="caution">
    <text evidence="11">The sequence shown here is derived from an EMBL/GenBank/DDBJ whole genome shotgun (WGS) entry which is preliminary data.</text>
</comment>
<dbReference type="EC" id="3.4.21.89" evidence="4 8"/>
<keyword evidence="5 8" id="KW-0645">Protease</keyword>
<evidence type="ECO:0000259" key="10">
    <source>
        <dbReference type="Pfam" id="PF10502"/>
    </source>
</evidence>
<protein>
    <recommendedName>
        <fullName evidence="4 8">Signal peptidase I</fullName>
        <ecNumber evidence="4 8">3.4.21.89</ecNumber>
    </recommendedName>
</protein>
<name>B6G0Y4_PEPHT</name>
<evidence type="ECO:0000313" key="11">
    <source>
        <dbReference type="EMBL" id="EEA84559.1"/>
    </source>
</evidence>
<evidence type="ECO:0000256" key="2">
    <source>
        <dbReference type="ARBA" id="ARBA00004401"/>
    </source>
</evidence>
<dbReference type="InterPro" id="IPR000223">
    <property type="entry name" value="Pept_S26A_signal_pept_1"/>
</dbReference>
<comment type="subcellular location">
    <subcellularLocation>
        <location evidence="2">Cell membrane</location>
        <topology evidence="2">Single-pass type II membrane protein</topology>
    </subcellularLocation>
    <subcellularLocation>
        <location evidence="9">Membrane</location>
        <topology evidence="9">Single-pass type II membrane protein</topology>
    </subcellularLocation>
</comment>
<evidence type="ECO:0000256" key="5">
    <source>
        <dbReference type="ARBA" id="ARBA00022670"/>
    </source>
</evidence>
<comment type="catalytic activity">
    <reaction evidence="1 8">
        <text>Cleavage of hydrophobic, N-terminal signal or leader sequences from secreted and periplasmic proteins.</text>
        <dbReference type="EC" id="3.4.21.89"/>
    </reaction>
</comment>
<sequence length="218" mass="24470">MKLLSKKDKNENKNAEKENKGAFSFVKEWVGILVTALIIAGVVVQFVRPTRVDGESMLSTLQDRDYLIVNTIKYRLGDPKRGDIIIFDTDMPLDGYSDLSVETRNPLRRAMDFILHDDSRGKDLVKRVIGVGGDHIQISNGEVRVNGEVIDEPYLDEGMYTEGDVDVVVPEGKVFAMGDNRVNSLDSRFPEVGLIDEKDIMGHVMLRLFPMSSFGFVD</sequence>
<dbReference type="GO" id="GO:0005886">
    <property type="term" value="C:plasma membrane"/>
    <property type="evidence" value="ECO:0007669"/>
    <property type="project" value="UniProtKB-SubCell"/>
</dbReference>
<dbReference type="EMBL" id="ABWP01000070">
    <property type="protein sequence ID" value="EEA84559.1"/>
    <property type="molecule type" value="Genomic_DNA"/>
</dbReference>
<keyword evidence="12" id="KW-1185">Reference proteome</keyword>
<feature type="active site" evidence="7">
    <location>
        <position position="126"/>
    </location>
</feature>
<evidence type="ECO:0000256" key="8">
    <source>
        <dbReference type="RuleBase" id="RU003993"/>
    </source>
</evidence>
<evidence type="ECO:0000256" key="6">
    <source>
        <dbReference type="ARBA" id="ARBA00022801"/>
    </source>
</evidence>
<reference evidence="11 12" key="1">
    <citation type="submission" date="2008-09" db="EMBL/GenBank/DDBJ databases">
        <authorList>
            <person name="Fulton L."/>
            <person name="Clifton S."/>
            <person name="Fulton B."/>
            <person name="Xu J."/>
            <person name="Minx P."/>
            <person name="Pepin K.H."/>
            <person name="Johnson M."/>
            <person name="Thiruvilangam P."/>
            <person name="Bhonagiri V."/>
            <person name="Nash W.E."/>
            <person name="Mardis E.R."/>
            <person name="Wilson R.K."/>
        </authorList>
    </citation>
    <scope>NUCLEOTIDE SEQUENCE [LARGE SCALE GENOMIC DNA]</scope>
    <source>
        <strain evidence="11 12">DSM 13275</strain>
    </source>
</reference>
<evidence type="ECO:0000256" key="3">
    <source>
        <dbReference type="ARBA" id="ARBA00009370"/>
    </source>
</evidence>
<dbReference type="Pfam" id="PF10502">
    <property type="entry name" value="Peptidase_S26"/>
    <property type="match status" value="1"/>
</dbReference>
<feature type="transmembrane region" description="Helical" evidence="8">
    <location>
        <begin position="29"/>
        <end position="47"/>
    </location>
</feature>
<feature type="domain" description="Peptidase S26" evidence="10">
    <location>
        <begin position="27"/>
        <end position="208"/>
    </location>
</feature>
<dbReference type="PROSITE" id="PS00501">
    <property type="entry name" value="SPASE_I_1"/>
    <property type="match status" value="1"/>
</dbReference>
<organism evidence="11 12">
    <name type="scientific">Peptacetobacter hiranonis (strain DSM 13275 / JCM 10541 / KCTC 15199 / TO-931)</name>
    <name type="common">Clostridium hiranonis</name>
    <dbReference type="NCBI Taxonomy" id="500633"/>
    <lineage>
        <taxon>Bacteria</taxon>
        <taxon>Bacillati</taxon>
        <taxon>Bacillota</taxon>
        <taxon>Clostridia</taxon>
        <taxon>Peptostreptococcales</taxon>
        <taxon>Peptostreptococcaceae</taxon>
        <taxon>Peptacetobacter</taxon>
    </lineage>
</organism>
<dbReference type="Proteomes" id="UP000003178">
    <property type="component" value="Unassembled WGS sequence"/>
</dbReference>
<reference evidence="11 12" key="2">
    <citation type="submission" date="2008-10" db="EMBL/GenBank/DDBJ databases">
        <title>Draft genome sequence of Clostridium hiranonis (DSM 13275).</title>
        <authorList>
            <person name="Sudarsanam P."/>
            <person name="Ley R."/>
            <person name="Guruge J."/>
            <person name="Turnbaugh P.J."/>
            <person name="Mahowald M."/>
            <person name="Liep D."/>
            <person name="Gordon J."/>
        </authorList>
    </citation>
    <scope>NUCLEOTIDE SEQUENCE [LARGE SCALE GENOMIC DNA]</scope>
    <source>
        <strain evidence="11 12">DSM 13275</strain>
    </source>
</reference>
<keyword evidence="8" id="KW-1133">Transmembrane helix</keyword>
<dbReference type="InterPro" id="IPR019757">
    <property type="entry name" value="Pept_S26A_signal_pept_1_Lys-AS"/>
</dbReference>
<dbReference type="InterPro" id="IPR036286">
    <property type="entry name" value="LexA/Signal_pep-like_sf"/>
</dbReference>
<dbReference type="NCBIfam" id="TIGR02227">
    <property type="entry name" value="sigpep_I_bact"/>
    <property type="match status" value="1"/>
</dbReference>
<proteinExistence type="inferred from homology"/>
<comment type="similarity">
    <text evidence="3 9">Belongs to the peptidase S26 family.</text>
</comment>
<evidence type="ECO:0000256" key="7">
    <source>
        <dbReference type="PIRSR" id="PIRSR600223-1"/>
    </source>
</evidence>
<keyword evidence="8" id="KW-0472">Membrane</keyword>
<dbReference type="GO" id="GO:0004252">
    <property type="term" value="F:serine-type endopeptidase activity"/>
    <property type="evidence" value="ECO:0007669"/>
    <property type="project" value="InterPro"/>
</dbReference>
<dbReference type="CDD" id="cd06530">
    <property type="entry name" value="S26_SPase_I"/>
    <property type="match status" value="1"/>
</dbReference>
<dbReference type="PANTHER" id="PTHR43390">
    <property type="entry name" value="SIGNAL PEPTIDASE I"/>
    <property type="match status" value="1"/>
</dbReference>
<keyword evidence="6 8" id="KW-0378">Hydrolase</keyword>
<evidence type="ECO:0000313" key="12">
    <source>
        <dbReference type="Proteomes" id="UP000003178"/>
    </source>
</evidence>